<comment type="similarity">
    <text evidence="7">Belongs to the TonB-dependent receptor family.</text>
</comment>
<dbReference type="InterPro" id="IPR023996">
    <property type="entry name" value="TonB-dep_OMP_SusC/RagA"/>
</dbReference>
<accession>A0A3M9NSV0</accession>
<gene>
    <name evidence="10" type="ORF">EFY79_03125</name>
</gene>
<dbReference type="RefSeq" id="WP_123119198.1">
    <property type="nucleotide sequence ID" value="NZ_RJJR01000001.1"/>
</dbReference>
<comment type="subcellular location">
    <subcellularLocation>
        <location evidence="1 7">Cell outer membrane</location>
        <topology evidence="1 7">Multi-pass membrane protein</topology>
    </subcellularLocation>
</comment>
<evidence type="ECO:0000256" key="5">
    <source>
        <dbReference type="ARBA" id="ARBA00023136"/>
    </source>
</evidence>
<comment type="caution">
    <text evidence="10">The sequence shown here is derived from an EMBL/GenBank/DDBJ whole genome shotgun (WGS) entry which is preliminary data.</text>
</comment>
<dbReference type="SUPFAM" id="SSF56935">
    <property type="entry name" value="Porins"/>
    <property type="match status" value="1"/>
</dbReference>
<organism evidence="10 11">
    <name type="scientific">Hanamia caeni</name>
    <dbReference type="NCBI Taxonomy" id="2294116"/>
    <lineage>
        <taxon>Bacteria</taxon>
        <taxon>Pseudomonadati</taxon>
        <taxon>Bacteroidota</taxon>
        <taxon>Chitinophagia</taxon>
        <taxon>Chitinophagales</taxon>
        <taxon>Chitinophagaceae</taxon>
        <taxon>Hanamia</taxon>
    </lineage>
</organism>
<evidence type="ECO:0000256" key="8">
    <source>
        <dbReference type="SAM" id="SignalP"/>
    </source>
</evidence>
<evidence type="ECO:0000256" key="2">
    <source>
        <dbReference type="ARBA" id="ARBA00022448"/>
    </source>
</evidence>
<dbReference type="Pfam" id="PF13715">
    <property type="entry name" value="CarbopepD_reg_2"/>
    <property type="match status" value="1"/>
</dbReference>
<dbReference type="Gene3D" id="2.40.170.20">
    <property type="entry name" value="TonB-dependent receptor, beta-barrel domain"/>
    <property type="match status" value="1"/>
</dbReference>
<evidence type="ECO:0000259" key="9">
    <source>
        <dbReference type="Pfam" id="PF07715"/>
    </source>
</evidence>
<keyword evidence="10" id="KW-0675">Receptor</keyword>
<dbReference type="InterPro" id="IPR037066">
    <property type="entry name" value="Plug_dom_sf"/>
</dbReference>
<keyword evidence="2 7" id="KW-0813">Transport</keyword>
<dbReference type="InterPro" id="IPR012910">
    <property type="entry name" value="Plug_dom"/>
</dbReference>
<dbReference type="Gene3D" id="2.60.40.1120">
    <property type="entry name" value="Carboxypeptidase-like, regulatory domain"/>
    <property type="match status" value="1"/>
</dbReference>
<dbReference type="OrthoDB" id="601301at2"/>
<evidence type="ECO:0000256" key="7">
    <source>
        <dbReference type="PROSITE-ProRule" id="PRU01360"/>
    </source>
</evidence>
<dbReference type="InterPro" id="IPR023997">
    <property type="entry name" value="TonB-dep_OMP_SusC/RagA_CS"/>
</dbReference>
<evidence type="ECO:0000313" key="10">
    <source>
        <dbReference type="EMBL" id="RNI40307.1"/>
    </source>
</evidence>
<dbReference type="PROSITE" id="PS52016">
    <property type="entry name" value="TONB_DEPENDENT_REC_3"/>
    <property type="match status" value="1"/>
</dbReference>
<name>A0A3M9NSV0_9BACT</name>
<sequence>MRKIIIKHPILNKRFLIKHSLLLFFIACYLSSFAKESGNENGPSISKNMAIAIHGKVVDDKGVALTGATITEKGTTNTTLTNSKGEFTINVRNQNSILVISYVGYVTREVSPSSSGNDLVVELTSSDASLQTVIVVGYGTQKKVSSTAAISSVKGEELAQAPVANISNALAGRVSGVIVNANGGRPGADNSDIYIRGIGTNAVDNNGKSTVKPLIVVDGVIRDNISQVDPNAIASVTVLKDAAAVAPYGLGGANGVILITTIRGVNSTKPTLTFGGYYGVQQPTYVPKMLSAVDYMRLRNEAFLNEHPGSTNLQFPDSLINNYTQLNKQNPDLHPITDAYNTVVNKNAPMYQADMQLRGGSNHVRYFAGLGYYNQKGLFDPVGYNRYNYNVNVDVDVTPTTLVSLSINGSYEKTDNVDVASSTDNLLRGVYKFVPIQPLLYSNGKWGEFAGNAPLGVLNSGGYNNQNTTSLLSTIAIEQKLSFIKGLSVKGTFSYDPYNFFQKQWHRPFYYWSQDVSTTPYTYTQAISTQEGGAATYTWLNEHYYQNNSYTYDAYLNYHNTFGKSEITGLVVAEAKNNKQLEFNARRNNFAVNIDELSLGSSDRKDFDNGGGSSTGSQIGYVYRLNYGYDNKYLFEASGRYDGHYYFAPGSRWVYFPAFSVGWVASNEKFMQSLKNLDYLKFRASWGKSGALGGGPFQYLSGYNLYGPSYAFGSGTLVQGSYTDLEPNPNITWEVSTKTDIGFEANLWRGLLRIEADYFGERRTGMLLAPQVTVPVEYGLNLAQQNAGIMENHGFEITLGSQKRLSNGLQLGIDGNFSYAKNKLIQIYETPTTKNSPNRSRTGRPFQTQFGYHSLGLFSTADDKNNDGIINGEDGYNVAQFGTLHPGDIKYADISGPDGKPDGKIDSYDETVIGDPTIPAIVYGANLTAAWKGFDLTLFFQGAAMSSRNVQGFYTVPFFNNNSNSTYEYYNNRWTPDNQGAKYPRANQNPYANNTQSSDFWIVQTSYLRLRTASIGYTLPESASKKVGMTRLRLYATGQNVFTASNLKFTDPQTNGETGYPLMRTFIFGLNASF</sequence>
<dbReference type="GO" id="GO:0009279">
    <property type="term" value="C:cell outer membrane"/>
    <property type="evidence" value="ECO:0007669"/>
    <property type="project" value="UniProtKB-SubCell"/>
</dbReference>
<keyword evidence="5 7" id="KW-0472">Membrane</keyword>
<dbReference type="NCBIfam" id="TIGR04057">
    <property type="entry name" value="SusC_RagA_signa"/>
    <property type="match status" value="1"/>
</dbReference>
<keyword evidence="6 7" id="KW-0998">Cell outer membrane</keyword>
<dbReference type="AlphaFoldDB" id="A0A3M9NSV0"/>
<dbReference type="EMBL" id="RJJR01000001">
    <property type="protein sequence ID" value="RNI40307.1"/>
    <property type="molecule type" value="Genomic_DNA"/>
</dbReference>
<keyword evidence="3 7" id="KW-1134">Transmembrane beta strand</keyword>
<reference evidence="10 11" key="1">
    <citation type="submission" date="2018-11" db="EMBL/GenBank/DDBJ databases">
        <title>Draft genome sequence of Ferruginibacter sp. BO-59.</title>
        <authorList>
            <person name="Im W.T."/>
        </authorList>
    </citation>
    <scope>NUCLEOTIDE SEQUENCE [LARGE SCALE GENOMIC DNA]</scope>
    <source>
        <strain evidence="10 11">BO-59</strain>
    </source>
</reference>
<keyword evidence="8" id="KW-0732">Signal</keyword>
<evidence type="ECO:0000256" key="6">
    <source>
        <dbReference type="ARBA" id="ARBA00023237"/>
    </source>
</evidence>
<feature type="signal peptide" evidence="8">
    <location>
        <begin position="1"/>
        <end position="34"/>
    </location>
</feature>
<dbReference type="InterPro" id="IPR039426">
    <property type="entry name" value="TonB-dep_rcpt-like"/>
</dbReference>
<dbReference type="NCBIfam" id="TIGR04056">
    <property type="entry name" value="OMP_RagA_SusC"/>
    <property type="match status" value="1"/>
</dbReference>
<protein>
    <submittedName>
        <fullName evidence="10">TonB-dependent receptor</fullName>
    </submittedName>
</protein>
<dbReference type="Proteomes" id="UP000267223">
    <property type="component" value="Unassembled WGS sequence"/>
</dbReference>
<evidence type="ECO:0000256" key="3">
    <source>
        <dbReference type="ARBA" id="ARBA00022452"/>
    </source>
</evidence>
<dbReference type="InterPro" id="IPR036942">
    <property type="entry name" value="Beta-barrel_TonB_sf"/>
</dbReference>
<keyword evidence="11" id="KW-1185">Reference proteome</keyword>
<keyword evidence="4 7" id="KW-0812">Transmembrane</keyword>
<feature type="chain" id="PRO_5018146225" evidence="8">
    <location>
        <begin position="35"/>
        <end position="1074"/>
    </location>
</feature>
<evidence type="ECO:0000256" key="4">
    <source>
        <dbReference type="ARBA" id="ARBA00022692"/>
    </source>
</evidence>
<dbReference type="Gene3D" id="2.170.130.10">
    <property type="entry name" value="TonB-dependent receptor, plug domain"/>
    <property type="match status" value="1"/>
</dbReference>
<evidence type="ECO:0000313" key="11">
    <source>
        <dbReference type="Proteomes" id="UP000267223"/>
    </source>
</evidence>
<dbReference type="SUPFAM" id="SSF49464">
    <property type="entry name" value="Carboxypeptidase regulatory domain-like"/>
    <property type="match status" value="1"/>
</dbReference>
<evidence type="ECO:0000256" key="1">
    <source>
        <dbReference type="ARBA" id="ARBA00004571"/>
    </source>
</evidence>
<proteinExistence type="inferred from homology"/>
<dbReference type="Pfam" id="PF07715">
    <property type="entry name" value="Plug"/>
    <property type="match status" value="1"/>
</dbReference>
<dbReference type="InterPro" id="IPR008969">
    <property type="entry name" value="CarboxyPept-like_regulatory"/>
</dbReference>
<feature type="domain" description="TonB-dependent receptor plug" evidence="9">
    <location>
        <begin position="143"/>
        <end position="256"/>
    </location>
</feature>